<dbReference type="Pfam" id="PF22733">
    <property type="entry name" value="NNH1"/>
    <property type="match status" value="1"/>
</dbReference>
<keyword evidence="1" id="KW-0547">Nucleotide-binding</keyword>
<dbReference type="SUPFAM" id="SSF52058">
    <property type="entry name" value="L domain-like"/>
    <property type="match status" value="1"/>
</dbReference>
<accession>A0ABP6YKE5</accession>
<dbReference type="Pfam" id="PF05729">
    <property type="entry name" value="NACHT"/>
    <property type="match status" value="1"/>
</dbReference>
<dbReference type="InterPro" id="IPR027417">
    <property type="entry name" value="P-loop_NTPase"/>
</dbReference>
<dbReference type="EMBL" id="BAABCE010000021">
    <property type="protein sequence ID" value="GAA3585429.1"/>
    <property type="molecule type" value="Genomic_DNA"/>
</dbReference>
<dbReference type="RefSeq" id="WP_346185774.1">
    <property type="nucleotide sequence ID" value="NZ_BAABCE010000021.1"/>
</dbReference>
<organism evidence="5 6">
    <name type="scientific">Streptomyces osmaniensis</name>
    <dbReference type="NCBI Taxonomy" id="593134"/>
    <lineage>
        <taxon>Bacteria</taxon>
        <taxon>Bacillati</taxon>
        <taxon>Actinomycetota</taxon>
        <taxon>Actinomycetes</taxon>
        <taxon>Kitasatosporales</taxon>
        <taxon>Streptomycetaceae</taxon>
        <taxon>Streptomyces</taxon>
    </lineage>
</organism>
<gene>
    <name evidence="5" type="ORF">GCM10022295_78660</name>
</gene>
<name>A0ABP6YKE5_9ACTN</name>
<evidence type="ECO:0000259" key="4">
    <source>
        <dbReference type="PROSITE" id="PS50837"/>
    </source>
</evidence>
<evidence type="ECO:0000313" key="6">
    <source>
        <dbReference type="Proteomes" id="UP001500707"/>
    </source>
</evidence>
<sequence length="1051" mass="116284">MSVEVAAVRLGQTVATGAVRLWLGGRRSEQERHAEMAELIRLRVPGLRAQRSVERQFEEIADAVAGRVEPLLAHEFVGLPENERLAAVQAVTDTFARADLSDGAVLESDADPADLARRVRRNAPRPVGLGESAERYYEMLFAECCECYLRILRRLPVFTERAVTELLARTTSLGAELARVLERMPARSLYAPDGADEDTAFLREYLELVSRSLDEVELFRLASERSARAKLSVAYVSLRAVGDEEARRRTPGPRPLLRQGLREWQEPEGPGMRVEAALGGSKRVLLRGEAGSGKTTLMQWLAVAAARGAFSGPLGGWNGLVPALVKLRRYAGRQLPSPEALLDGVAGPLTGHMPKGWMDRALRDGRVLLLADGVDELLADERRTVREWLRGLLLAYPETRVIVTSRPAAARTDWLRSEGFMALQLDRMAPADLTAFVRNWHRAVREQGDELPCAVEDLPAYEQSLLTSLQDRPHLQSLAANPLLAALICALHLVKGNQLPRNRMELYSIALETLVQHRDADRRVPSALATPLTLPDKLCVLRDLAWRLSDNNRTEVGIEQASRFVASRLAAMRHLGKADGSAVLDHLIARSGVLRSPVEGRIDFLHRTFQEYLAAQDAADEDNMGNLVERAHLDLWRETIVMAAGHANLRQRRELVGGILDRAEDEPRYARRLRLLAASCLETITTVPEDLAGRLDKAVAALLPPRRGAEARSLAVVGPVLVSRLPSDLDGLTSQAARHTVRTAALIGGGAALDRLAGYAEHADAAVHGELVDVWEYFDPDEYAQRVLLRLPLDETWLRVSHPAQWPALLRLREARHVWFRYDFTGGLGATTALGELRTLWIPSLRRDNDLSPLRGRTSLTNLVLCCDDLPLVDVEPLRGLTNLTNLQLEGWTSLPRLEDIPMPEGLTGLGLGRLEPDTDLGPLVQRGRWVFLGFVGGGAPRGLDDLAELPDLEQLTLAEFDLDRWLPAFARAPSLSEISLWTCRLPADLSPIAAVKWLRRLDLRGCRTRDDSAPAFQSLARAPGQPRLVVEVDPDVPLLTDIPGVRMKHR</sequence>
<comment type="caution">
    <text evidence="5">The sequence shown here is derived from an EMBL/GenBank/DDBJ whole genome shotgun (WGS) entry which is preliminary data.</text>
</comment>
<dbReference type="Gene3D" id="3.40.50.300">
    <property type="entry name" value="P-loop containing nucleotide triphosphate hydrolases"/>
    <property type="match status" value="1"/>
</dbReference>
<protein>
    <submittedName>
        <fullName evidence="5">NACHT domain-containing protein</fullName>
    </submittedName>
</protein>
<dbReference type="InterPro" id="IPR054547">
    <property type="entry name" value="NNH1"/>
</dbReference>
<reference evidence="6" key="1">
    <citation type="journal article" date="2019" name="Int. J. Syst. Evol. Microbiol.">
        <title>The Global Catalogue of Microorganisms (GCM) 10K type strain sequencing project: providing services to taxonomists for standard genome sequencing and annotation.</title>
        <authorList>
            <consortium name="The Broad Institute Genomics Platform"/>
            <consortium name="The Broad Institute Genome Sequencing Center for Infectious Disease"/>
            <person name="Wu L."/>
            <person name="Ma J."/>
        </authorList>
    </citation>
    <scope>NUCLEOTIDE SEQUENCE [LARGE SCALE GENOMIC DNA]</scope>
    <source>
        <strain evidence="6">JCM 17656</strain>
    </source>
</reference>
<keyword evidence="6" id="KW-1185">Reference proteome</keyword>
<evidence type="ECO:0000256" key="2">
    <source>
        <dbReference type="ARBA" id="ARBA00022840"/>
    </source>
</evidence>
<evidence type="ECO:0000256" key="3">
    <source>
        <dbReference type="SAM" id="MobiDB-lite"/>
    </source>
</evidence>
<dbReference type="PANTHER" id="PTHR46844:SF1">
    <property type="entry name" value="SLR5058 PROTEIN"/>
    <property type="match status" value="1"/>
</dbReference>
<keyword evidence="2" id="KW-0067">ATP-binding</keyword>
<proteinExistence type="predicted"/>
<dbReference type="Proteomes" id="UP001500707">
    <property type="component" value="Unassembled WGS sequence"/>
</dbReference>
<dbReference type="PROSITE" id="PS50837">
    <property type="entry name" value="NACHT"/>
    <property type="match status" value="1"/>
</dbReference>
<evidence type="ECO:0000313" key="5">
    <source>
        <dbReference type="EMBL" id="GAA3585429.1"/>
    </source>
</evidence>
<dbReference type="InterPro" id="IPR007111">
    <property type="entry name" value="NACHT_NTPase"/>
</dbReference>
<feature type="region of interest" description="Disordered" evidence="3">
    <location>
        <begin position="244"/>
        <end position="270"/>
    </location>
</feature>
<dbReference type="SUPFAM" id="SSF52540">
    <property type="entry name" value="P-loop containing nucleoside triphosphate hydrolases"/>
    <property type="match status" value="1"/>
</dbReference>
<dbReference type="Gene3D" id="3.80.10.10">
    <property type="entry name" value="Ribonuclease Inhibitor"/>
    <property type="match status" value="1"/>
</dbReference>
<evidence type="ECO:0000256" key="1">
    <source>
        <dbReference type="ARBA" id="ARBA00022741"/>
    </source>
</evidence>
<feature type="domain" description="NACHT" evidence="4">
    <location>
        <begin position="282"/>
        <end position="620"/>
    </location>
</feature>
<dbReference type="PANTHER" id="PTHR46844">
    <property type="entry name" value="SLR5058 PROTEIN"/>
    <property type="match status" value="1"/>
</dbReference>
<dbReference type="InterPro" id="IPR032675">
    <property type="entry name" value="LRR_dom_sf"/>
</dbReference>